<evidence type="ECO:0000313" key="3">
    <source>
        <dbReference type="Proteomes" id="UP001524502"/>
    </source>
</evidence>
<feature type="transmembrane region" description="Helical" evidence="1">
    <location>
        <begin position="12"/>
        <end position="38"/>
    </location>
</feature>
<keyword evidence="3" id="KW-1185">Reference proteome</keyword>
<keyword evidence="1" id="KW-0812">Transmembrane</keyword>
<protein>
    <recommendedName>
        <fullName evidence="4">Type 4 fimbrial biogenesis protein PilX N-terminal domain-containing protein</fullName>
    </recommendedName>
</protein>
<comment type="caution">
    <text evidence="2">The sequence shown here is derived from an EMBL/GenBank/DDBJ whole genome shotgun (WGS) entry which is preliminary data.</text>
</comment>
<evidence type="ECO:0000256" key="1">
    <source>
        <dbReference type="SAM" id="Phobius"/>
    </source>
</evidence>
<proteinExistence type="predicted"/>
<sequence>MQKRNEGLTNKNGYTIIIAVIIMAVLLIIGVAVLTAAANSLNSVNQRKAGRQAYYAAKSVINVIDDSMHGGKLGQYVRDKAYGQLASADGESVAIKDQALSAKAVKLDGNKELEGMSVKDLKILYDGNMSTLTESGTDRKTLSLNVKLSFTAESNGEIYKLNAAYRYDGTARLGTGGGLMWETQKWETTAISQ</sequence>
<dbReference type="EMBL" id="JANFXK010000019">
    <property type="protein sequence ID" value="MCQ4638015.1"/>
    <property type="molecule type" value="Genomic_DNA"/>
</dbReference>
<dbReference type="RefSeq" id="WP_256133207.1">
    <property type="nucleotide sequence ID" value="NZ_JANFXK010000019.1"/>
</dbReference>
<accession>A0ABT1RS27</accession>
<gene>
    <name evidence="2" type="ORF">NE619_14860</name>
</gene>
<keyword evidence="1" id="KW-1133">Transmembrane helix</keyword>
<name>A0ABT1RS27_9FIRM</name>
<keyword evidence="1" id="KW-0472">Membrane</keyword>
<evidence type="ECO:0008006" key="4">
    <source>
        <dbReference type="Google" id="ProtNLM"/>
    </source>
</evidence>
<reference evidence="2 3" key="1">
    <citation type="submission" date="2022-06" db="EMBL/GenBank/DDBJ databases">
        <title>Isolation of gut microbiota from human fecal samples.</title>
        <authorList>
            <person name="Pamer E.G."/>
            <person name="Barat B."/>
            <person name="Waligurski E."/>
            <person name="Medina S."/>
            <person name="Paddock L."/>
            <person name="Mostad J."/>
        </authorList>
    </citation>
    <scope>NUCLEOTIDE SEQUENCE [LARGE SCALE GENOMIC DNA]</scope>
    <source>
        <strain evidence="2 3">SL.3.17</strain>
    </source>
</reference>
<evidence type="ECO:0000313" key="2">
    <source>
        <dbReference type="EMBL" id="MCQ4638015.1"/>
    </source>
</evidence>
<organism evidence="2 3">
    <name type="scientific">Anaerovorax odorimutans</name>
    <dbReference type="NCBI Taxonomy" id="109327"/>
    <lineage>
        <taxon>Bacteria</taxon>
        <taxon>Bacillati</taxon>
        <taxon>Bacillota</taxon>
        <taxon>Clostridia</taxon>
        <taxon>Peptostreptococcales</taxon>
        <taxon>Anaerovoracaceae</taxon>
        <taxon>Anaerovorax</taxon>
    </lineage>
</organism>
<dbReference type="Proteomes" id="UP001524502">
    <property type="component" value="Unassembled WGS sequence"/>
</dbReference>